<accession>A0A8F8KUB5</accession>
<sequence>MNKYQLKPNTLETLPLASFSLVCKKLDGWEVQKLAAVNYATEQLVKYRNYSFVGIDVGLSHIGIALVGAGIKRRWWDLITLDSTSSVDASWNVVHAFNTQVLPRIKQFCTSLKNTMVIIECQPDKKYQRVSDIIKTWFYALGWMKDDVVLRSATAKMTIFEEESIDLLPEYIDKWVKIKSEHDKNKLVSVMRATTGLRKHGDYEGIKDLAKFKMVDKADDVCDAYLYCCKEVFKKTIEEPERRRKERLQKAKQKVVPFGRVTLK</sequence>
<dbReference type="EMBL" id="MZ420154">
    <property type="protein sequence ID" value="QYA18768.1"/>
    <property type="molecule type" value="Genomic_DNA"/>
</dbReference>
<proteinExistence type="predicted"/>
<organism evidence="1">
    <name type="scientific">Clandestinovirus</name>
    <dbReference type="NCBI Taxonomy" id="2831644"/>
    <lineage>
        <taxon>Viruses</taxon>
    </lineage>
</organism>
<protein>
    <submittedName>
        <fullName evidence="1">RuvC-like Holliday junction resolvase</fullName>
    </submittedName>
</protein>
<dbReference type="InterPro" id="IPR012337">
    <property type="entry name" value="RNaseH-like_sf"/>
</dbReference>
<evidence type="ECO:0000313" key="1">
    <source>
        <dbReference type="EMBL" id="QYA18768.1"/>
    </source>
</evidence>
<name>A0A8F8KUB5_9VIRU</name>
<dbReference type="SUPFAM" id="SSF53098">
    <property type="entry name" value="Ribonuclease H-like"/>
    <property type="match status" value="1"/>
</dbReference>
<reference evidence="1" key="1">
    <citation type="submission" date="2021-06" db="EMBL/GenBank/DDBJ databases">
        <authorList>
            <person name="Rolland C."/>
        </authorList>
    </citation>
    <scope>NUCLEOTIDE SEQUENCE</scope>
    <source>
        <strain evidence="1">347.936635</strain>
    </source>
</reference>
<gene>
    <name evidence="1" type="ORF">KOM_12_500</name>
</gene>